<evidence type="ECO:0000313" key="3">
    <source>
        <dbReference type="Proteomes" id="UP000256388"/>
    </source>
</evidence>
<evidence type="ECO:0000313" key="2">
    <source>
        <dbReference type="EMBL" id="REG07056.1"/>
    </source>
</evidence>
<gene>
    <name evidence="2" type="ORF">DFR64_2259</name>
</gene>
<dbReference type="OrthoDB" id="163432at2"/>
<keyword evidence="3" id="KW-1185">Reference proteome</keyword>
<sequence>MDDKITIIEGPPPVFEDTNDGWAIGLNESPMLYDTIFTQVRTFNGPALVERCHHAWKKSGTIYLHYRNEMGVEEKAPIVAARSVETDDGQVLLLWLRQLPTFEDLQEFMESSDDDYDDEDFDDDDGDDFVE</sequence>
<dbReference type="EMBL" id="QUMS01000003">
    <property type="protein sequence ID" value="REG07056.1"/>
    <property type="molecule type" value="Genomic_DNA"/>
</dbReference>
<feature type="region of interest" description="Disordered" evidence="1">
    <location>
        <begin position="107"/>
        <end position="131"/>
    </location>
</feature>
<dbReference type="RefSeq" id="WP_126440549.1">
    <property type="nucleotide sequence ID" value="NZ_AP018437.1"/>
</dbReference>
<dbReference type="Proteomes" id="UP000256388">
    <property type="component" value="Unassembled WGS sequence"/>
</dbReference>
<organism evidence="2 3">
    <name type="scientific">Pelolinea submarina</name>
    <dbReference type="NCBI Taxonomy" id="913107"/>
    <lineage>
        <taxon>Bacteria</taxon>
        <taxon>Bacillati</taxon>
        <taxon>Chloroflexota</taxon>
        <taxon>Anaerolineae</taxon>
        <taxon>Anaerolineales</taxon>
        <taxon>Anaerolineaceae</taxon>
        <taxon>Pelolinea</taxon>
    </lineage>
</organism>
<accession>A0A347ZVN0</accession>
<reference evidence="2 3" key="1">
    <citation type="submission" date="2018-08" db="EMBL/GenBank/DDBJ databases">
        <title>Genomic Encyclopedia of Type Strains, Phase IV (KMG-IV): sequencing the most valuable type-strain genomes for metagenomic binning, comparative biology and taxonomic classification.</title>
        <authorList>
            <person name="Goeker M."/>
        </authorList>
    </citation>
    <scope>NUCLEOTIDE SEQUENCE [LARGE SCALE GENOMIC DNA]</scope>
    <source>
        <strain evidence="2 3">DSM 23923</strain>
    </source>
</reference>
<comment type="caution">
    <text evidence="2">The sequence shown here is derived from an EMBL/GenBank/DDBJ whole genome shotgun (WGS) entry which is preliminary data.</text>
</comment>
<dbReference type="AlphaFoldDB" id="A0A347ZVN0"/>
<name>A0A347ZVN0_9CHLR</name>
<protein>
    <submittedName>
        <fullName evidence="2">Uncharacterized protein</fullName>
    </submittedName>
</protein>
<evidence type="ECO:0000256" key="1">
    <source>
        <dbReference type="SAM" id="MobiDB-lite"/>
    </source>
</evidence>
<proteinExistence type="predicted"/>